<keyword evidence="1" id="KW-0966">Cell projection</keyword>
<dbReference type="AlphaFoldDB" id="A0A0G1X9I2"/>
<protein>
    <submittedName>
        <fullName evidence="1">Flagellin modification protein, PseA</fullName>
    </submittedName>
</protein>
<reference evidence="1 2" key="1">
    <citation type="journal article" date="2015" name="Nature">
        <title>rRNA introns, odd ribosomes, and small enigmatic genomes across a large radiation of phyla.</title>
        <authorList>
            <person name="Brown C.T."/>
            <person name="Hug L.A."/>
            <person name="Thomas B.C."/>
            <person name="Sharon I."/>
            <person name="Castelle C.J."/>
            <person name="Singh A."/>
            <person name="Wilkins M.J."/>
            <person name="Williams K.H."/>
            <person name="Banfield J.F."/>
        </authorList>
    </citation>
    <scope>NUCLEOTIDE SEQUENCE [LARGE SCALE GENOMIC DNA]</scope>
</reference>
<dbReference type="Gene3D" id="3.40.50.620">
    <property type="entry name" value="HUPs"/>
    <property type="match status" value="1"/>
</dbReference>
<dbReference type="NCBIfam" id="TIGR03573">
    <property type="entry name" value="WbuX"/>
    <property type="match status" value="1"/>
</dbReference>
<dbReference type="PATRIC" id="fig|1618674.3.peg.225"/>
<dbReference type="EMBL" id="LCRA01000006">
    <property type="protein sequence ID" value="KKW27883.1"/>
    <property type="molecule type" value="Genomic_DNA"/>
</dbReference>
<keyword evidence="1" id="KW-0969">Cilium</keyword>
<accession>A0A0G1X9I2</accession>
<organism evidence="1 2">
    <name type="scientific">Candidatus Kaiserbacteria bacterium GW2011_GWB1_52_6</name>
    <dbReference type="NCBI Taxonomy" id="1618674"/>
    <lineage>
        <taxon>Bacteria</taxon>
        <taxon>Candidatus Kaiseribacteriota</taxon>
    </lineage>
</organism>
<evidence type="ECO:0000313" key="2">
    <source>
        <dbReference type="Proteomes" id="UP000034185"/>
    </source>
</evidence>
<sequence>MLRYCTKCVMPDTKPDLSFDEKGVCDACLSAALKGSIDWKAREMEFKELVKKFKNKTSGSYDCIIPISGGKDSHYQAYMARKYGLNPLLVHFEPTMRTPLGAKNLENIRQFGDMLELKKNPTVYKKMAIEGFRRVGDHEWPNHVGIFTFPIRMAVALRIPLVLWGENAQLEYGGPKAARMKSALDRRWLEEFGGLLGLRVEDMIGVDGITREDIVSFFYPDDDDLKDANITGVFLGYYFKWDARPQVELMQKHGFSLKEGDPVEGTYTHYENLDEATVGLHDYLKFLKFGFGRTSDHVCIDIRNGRMSRDEGVALVKKYDGKLPKNSIANFLTFSGMSRSEFESVLDSFTNKSIFMTDEKGKLLRDADGNLIKKYQDYSTQAYLRVARAERKI</sequence>
<evidence type="ECO:0000313" key="1">
    <source>
        <dbReference type="EMBL" id="KKW27883.1"/>
    </source>
</evidence>
<gene>
    <name evidence="1" type="ORF">UY70_C0006G0032</name>
</gene>
<proteinExistence type="predicted"/>
<comment type="caution">
    <text evidence="1">The sequence shown here is derived from an EMBL/GenBank/DDBJ whole genome shotgun (WGS) entry which is preliminary data.</text>
</comment>
<dbReference type="Proteomes" id="UP000034185">
    <property type="component" value="Unassembled WGS sequence"/>
</dbReference>
<dbReference type="SUPFAM" id="SSF52402">
    <property type="entry name" value="Adenine nucleotide alpha hydrolases-like"/>
    <property type="match status" value="1"/>
</dbReference>
<dbReference type="InterPro" id="IPR014729">
    <property type="entry name" value="Rossmann-like_a/b/a_fold"/>
</dbReference>
<dbReference type="InterPro" id="IPR020022">
    <property type="entry name" value="N-acetyl_sugar_amidoTrfase"/>
</dbReference>
<keyword evidence="1" id="KW-0282">Flagellum</keyword>
<name>A0A0G1X9I2_9BACT</name>